<evidence type="ECO:0000259" key="1">
    <source>
        <dbReference type="PROSITE" id="PS51186"/>
    </source>
</evidence>
<feature type="domain" description="N-acetyltransferase" evidence="1">
    <location>
        <begin position="6"/>
        <end position="174"/>
    </location>
</feature>
<dbReference type="PROSITE" id="PS51186">
    <property type="entry name" value="GNAT"/>
    <property type="match status" value="1"/>
</dbReference>
<gene>
    <name evidence="2" type="ORF">EFB08_23055</name>
</gene>
<dbReference type="OrthoDB" id="8221510at2"/>
<sequence>MDRESLSVRELAEQDIPALADYWLKADDAFLEGMGVDLSKLPERDAWEEMLRQQIKTPLAQKQSYCLIWQLEGQAVGHSNANKITFGQEAYMHLHLWKPDHRTHGLGTAFVRQTLPYFFRNLELKKLYCEPYALNPAPHKTLAKVGFTQVAEYITTPGWINFEQLVKLWELTRESFESLPINHNPPYST</sequence>
<accession>A0A3M9M8Y1</accession>
<dbReference type="GO" id="GO:0016747">
    <property type="term" value="F:acyltransferase activity, transferring groups other than amino-acyl groups"/>
    <property type="evidence" value="ECO:0007669"/>
    <property type="project" value="InterPro"/>
</dbReference>
<evidence type="ECO:0000313" key="2">
    <source>
        <dbReference type="EMBL" id="RNI22014.1"/>
    </source>
</evidence>
<dbReference type="InterPro" id="IPR000182">
    <property type="entry name" value="GNAT_dom"/>
</dbReference>
<dbReference type="AlphaFoldDB" id="A0A3M9M8Y1"/>
<dbReference type="RefSeq" id="WP_123129337.1">
    <property type="nucleotide sequence ID" value="NZ_RJJD01000023.1"/>
</dbReference>
<evidence type="ECO:0000313" key="3">
    <source>
        <dbReference type="Proteomes" id="UP000272117"/>
    </source>
</evidence>
<protein>
    <submittedName>
        <fullName evidence="2">N-acetyltransferase</fullName>
    </submittedName>
</protein>
<reference evidence="2 3" key="1">
    <citation type="submission" date="2018-11" db="EMBL/GenBank/DDBJ databases">
        <title>Rufibacter latericius sp. nov., isolated from water in Baiyang Lake.</title>
        <authorList>
            <person name="Yang Y."/>
        </authorList>
    </citation>
    <scope>NUCLEOTIDE SEQUENCE [LARGE SCALE GENOMIC DNA]</scope>
    <source>
        <strain evidence="2 3">R-22-1c-1</strain>
    </source>
</reference>
<keyword evidence="3" id="KW-1185">Reference proteome</keyword>
<dbReference type="SUPFAM" id="SSF55729">
    <property type="entry name" value="Acyl-CoA N-acyltransferases (Nat)"/>
    <property type="match status" value="1"/>
</dbReference>
<dbReference type="Gene3D" id="3.40.630.30">
    <property type="match status" value="1"/>
</dbReference>
<proteinExistence type="predicted"/>
<organism evidence="2 3">
    <name type="scientific">Rufibacter latericius</name>
    <dbReference type="NCBI Taxonomy" id="2487040"/>
    <lineage>
        <taxon>Bacteria</taxon>
        <taxon>Pseudomonadati</taxon>
        <taxon>Bacteroidota</taxon>
        <taxon>Cytophagia</taxon>
        <taxon>Cytophagales</taxon>
        <taxon>Hymenobacteraceae</taxon>
        <taxon>Rufibacter</taxon>
    </lineage>
</organism>
<keyword evidence="2" id="KW-0808">Transferase</keyword>
<dbReference type="EMBL" id="RJJD01000023">
    <property type="protein sequence ID" value="RNI22014.1"/>
    <property type="molecule type" value="Genomic_DNA"/>
</dbReference>
<dbReference type="Pfam" id="PF13302">
    <property type="entry name" value="Acetyltransf_3"/>
    <property type="match status" value="1"/>
</dbReference>
<dbReference type="InterPro" id="IPR016181">
    <property type="entry name" value="Acyl_CoA_acyltransferase"/>
</dbReference>
<comment type="caution">
    <text evidence="2">The sequence shown here is derived from an EMBL/GenBank/DDBJ whole genome shotgun (WGS) entry which is preliminary data.</text>
</comment>
<dbReference type="Proteomes" id="UP000272117">
    <property type="component" value="Unassembled WGS sequence"/>
</dbReference>
<name>A0A3M9M8Y1_9BACT</name>